<evidence type="ECO:0000313" key="1">
    <source>
        <dbReference type="EMBL" id="KAJ2773739.1"/>
    </source>
</evidence>
<gene>
    <name evidence="1" type="ORF">IWQ57_001155</name>
</gene>
<dbReference type="EMBL" id="JANBUJ010000184">
    <property type="protein sequence ID" value="KAJ2773739.1"/>
    <property type="molecule type" value="Genomic_DNA"/>
</dbReference>
<evidence type="ECO:0000313" key="2">
    <source>
        <dbReference type="Proteomes" id="UP001140234"/>
    </source>
</evidence>
<comment type="caution">
    <text evidence="1">The sequence shown here is derived from an EMBL/GenBank/DDBJ whole genome shotgun (WGS) entry which is preliminary data.</text>
</comment>
<organism evidence="1 2">
    <name type="scientific">Coemansia nantahalensis</name>
    <dbReference type="NCBI Taxonomy" id="2789366"/>
    <lineage>
        <taxon>Eukaryota</taxon>
        <taxon>Fungi</taxon>
        <taxon>Fungi incertae sedis</taxon>
        <taxon>Zoopagomycota</taxon>
        <taxon>Kickxellomycotina</taxon>
        <taxon>Kickxellomycetes</taxon>
        <taxon>Kickxellales</taxon>
        <taxon>Kickxellaceae</taxon>
        <taxon>Coemansia</taxon>
    </lineage>
</organism>
<proteinExistence type="predicted"/>
<accession>A0ACC1K5J5</accession>
<protein>
    <submittedName>
        <fullName evidence="1">Uncharacterized protein</fullName>
    </submittedName>
</protein>
<dbReference type="Proteomes" id="UP001140234">
    <property type="component" value="Unassembled WGS sequence"/>
</dbReference>
<sequence>MTRQLTHEQSAGGGSRGPAAAADRRLPTEELLTQSPSYTDGCDLYPRAMRDIINGCADSVVLHRDPAVTRSAERRYRRSVQHDSPSPEEALLCHPAAARHVNFLAGL</sequence>
<keyword evidence="2" id="KW-1185">Reference proteome</keyword>
<name>A0ACC1K5J5_9FUNG</name>
<reference evidence="1" key="1">
    <citation type="submission" date="2022-07" db="EMBL/GenBank/DDBJ databases">
        <title>Phylogenomic reconstructions and comparative analyses of Kickxellomycotina fungi.</title>
        <authorList>
            <person name="Reynolds N.K."/>
            <person name="Stajich J.E."/>
            <person name="Barry K."/>
            <person name="Grigoriev I.V."/>
            <person name="Crous P."/>
            <person name="Smith M.E."/>
        </authorList>
    </citation>
    <scope>NUCLEOTIDE SEQUENCE</scope>
    <source>
        <strain evidence="1">CBS 109366</strain>
    </source>
</reference>